<dbReference type="AlphaFoldDB" id="E2A028"/>
<gene>
    <name evidence="2" type="ORF">EAG_06586</name>
</gene>
<organism evidence="3">
    <name type="scientific">Camponotus floridanus</name>
    <name type="common">Florida carpenter ant</name>
    <dbReference type="NCBI Taxonomy" id="104421"/>
    <lineage>
        <taxon>Eukaryota</taxon>
        <taxon>Metazoa</taxon>
        <taxon>Ecdysozoa</taxon>
        <taxon>Arthropoda</taxon>
        <taxon>Hexapoda</taxon>
        <taxon>Insecta</taxon>
        <taxon>Pterygota</taxon>
        <taxon>Neoptera</taxon>
        <taxon>Endopterygota</taxon>
        <taxon>Hymenoptera</taxon>
        <taxon>Apocrita</taxon>
        <taxon>Aculeata</taxon>
        <taxon>Formicoidea</taxon>
        <taxon>Formicidae</taxon>
        <taxon>Formicinae</taxon>
        <taxon>Camponotus</taxon>
    </lineage>
</organism>
<name>E2A028_CAMFO</name>
<keyword evidence="3" id="KW-1185">Reference proteome</keyword>
<feature type="compositionally biased region" description="Basic residues" evidence="1">
    <location>
        <begin position="422"/>
        <end position="434"/>
    </location>
</feature>
<dbReference type="Proteomes" id="UP000000311">
    <property type="component" value="Unassembled WGS sequence"/>
</dbReference>
<evidence type="ECO:0000313" key="3">
    <source>
        <dbReference type="Proteomes" id="UP000000311"/>
    </source>
</evidence>
<protein>
    <submittedName>
        <fullName evidence="2">Uncharacterized protein</fullName>
    </submittedName>
</protein>
<accession>E2A028</accession>
<sequence length="462" mass="52297">MEIDSTLFRGIINSSFQLGINSTLVLFLPALSSTIHIPFCYANSPLSFLLCLLGKPGTIHVGSLSEMINLRTMSEVFARLRTYGSTFIEARGSGLTLMIGSACETFRRSDKDFASSGEIVETEGINERLAPNWRNLLLSNRILAYRARCIALFDEGVGEKEMGGDVVTVPSLFVKKPLFESILYPLTNFFGYLMTAAEVNIKKEYSLIPWLEEVFRAEDRKRAIWQLPRETIAAGINLKKKNFGFWNSMEYTRKAELCSLKLRRVRGSASLTYQNSWAFNKKQLTFHILRQPVRVLATGARPNCSHELYPLCSNFKSNGGSLKRQLPRNPRSRTFEGGFKPGYPLRALGSTKMRTGRDLDVQQHSYNVFSHTTTQRCTTTRRSSNSLLSNDAALPSETSKFLFPGRNVEQNTSCQMEDPHARHPHRKPASRRLRLHVECQPNEEEQEIGGAKEDLGEQHRSR</sequence>
<feature type="compositionally biased region" description="Basic and acidic residues" evidence="1">
    <location>
        <begin position="450"/>
        <end position="462"/>
    </location>
</feature>
<evidence type="ECO:0000256" key="1">
    <source>
        <dbReference type="SAM" id="MobiDB-lite"/>
    </source>
</evidence>
<feature type="region of interest" description="Disordered" evidence="1">
    <location>
        <begin position="411"/>
        <end position="462"/>
    </location>
</feature>
<reference evidence="2 3" key="1">
    <citation type="journal article" date="2010" name="Science">
        <title>Genomic comparison of the ants Camponotus floridanus and Harpegnathos saltator.</title>
        <authorList>
            <person name="Bonasio R."/>
            <person name="Zhang G."/>
            <person name="Ye C."/>
            <person name="Mutti N.S."/>
            <person name="Fang X."/>
            <person name="Qin N."/>
            <person name="Donahue G."/>
            <person name="Yang P."/>
            <person name="Li Q."/>
            <person name="Li C."/>
            <person name="Zhang P."/>
            <person name="Huang Z."/>
            <person name="Berger S.L."/>
            <person name="Reinberg D."/>
            <person name="Wang J."/>
            <person name="Liebig J."/>
        </authorList>
    </citation>
    <scope>NUCLEOTIDE SEQUENCE [LARGE SCALE GENOMIC DNA]</scope>
    <source>
        <strain evidence="3">C129</strain>
    </source>
</reference>
<proteinExistence type="predicted"/>
<evidence type="ECO:0000313" key="2">
    <source>
        <dbReference type="EMBL" id="EFN73211.1"/>
    </source>
</evidence>
<dbReference type="EMBL" id="GL435543">
    <property type="protein sequence ID" value="EFN73211.1"/>
    <property type="molecule type" value="Genomic_DNA"/>
</dbReference>
<dbReference type="InParanoid" id="E2A028"/>